<dbReference type="PANTHER" id="PTHR30346">
    <property type="entry name" value="TRANSCRIPTIONAL DUAL REGULATOR HCAR-RELATED"/>
    <property type="match status" value="1"/>
</dbReference>
<dbReference type="Pfam" id="PF00126">
    <property type="entry name" value="HTH_1"/>
    <property type="match status" value="1"/>
</dbReference>
<dbReference type="InterPro" id="IPR005119">
    <property type="entry name" value="LysR_subst-bd"/>
</dbReference>
<dbReference type="PROSITE" id="PS50931">
    <property type="entry name" value="HTH_LYSR"/>
    <property type="match status" value="1"/>
</dbReference>
<dbReference type="Gene3D" id="1.10.10.10">
    <property type="entry name" value="Winged helix-like DNA-binding domain superfamily/Winged helix DNA-binding domain"/>
    <property type="match status" value="1"/>
</dbReference>
<dbReference type="SUPFAM" id="SSF46785">
    <property type="entry name" value="Winged helix' DNA-binding domain"/>
    <property type="match status" value="1"/>
</dbReference>
<dbReference type="GO" id="GO:0003677">
    <property type="term" value="F:DNA binding"/>
    <property type="evidence" value="ECO:0007669"/>
    <property type="project" value="UniProtKB-KW"/>
</dbReference>
<reference evidence="6 7" key="1">
    <citation type="submission" date="2018-03" db="EMBL/GenBank/DDBJ databases">
        <title>Genomic Encyclopedia of Archaeal and Bacterial Type Strains, Phase II (KMG-II): from individual species to whole genera.</title>
        <authorList>
            <person name="Goeker M."/>
        </authorList>
    </citation>
    <scope>NUCLEOTIDE SEQUENCE [LARGE SCALE GENOMIC DNA]</scope>
    <source>
        <strain evidence="6 7">DSM 44720</strain>
    </source>
</reference>
<dbReference type="GO" id="GO:0003700">
    <property type="term" value="F:DNA-binding transcription factor activity"/>
    <property type="evidence" value="ECO:0007669"/>
    <property type="project" value="InterPro"/>
</dbReference>
<dbReference type="GO" id="GO:0032993">
    <property type="term" value="C:protein-DNA complex"/>
    <property type="evidence" value="ECO:0007669"/>
    <property type="project" value="TreeGrafter"/>
</dbReference>
<dbReference type="AlphaFoldDB" id="A0A2T0TB06"/>
<accession>A0A2T0TB06</accession>
<keyword evidence="7" id="KW-1185">Reference proteome</keyword>
<dbReference type="EMBL" id="PVTF01000004">
    <property type="protein sequence ID" value="PRY42840.1"/>
    <property type="molecule type" value="Genomic_DNA"/>
</dbReference>
<keyword evidence="3 6" id="KW-0238">DNA-binding</keyword>
<evidence type="ECO:0000313" key="6">
    <source>
        <dbReference type="EMBL" id="PRY42840.1"/>
    </source>
</evidence>
<comment type="similarity">
    <text evidence="1">Belongs to the LysR transcriptional regulatory family.</text>
</comment>
<dbReference type="InterPro" id="IPR036388">
    <property type="entry name" value="WH-like_DNA-bd_sf"/>
</dbReference>
<evidence type="ECO:0000313" key="7">
    <source>
        <dbReference type="Proteomes" id="UP000239494"/>
    </source>
</evidence>
<name>A0A2T0TB06_9PSEU</name>
<gene>
    <name evidence="6" type="ORF">CLV43_104677</name>
</gene>
<dbReference type="SUPFAM" id="SSF53850">
    <property type="entry name" value="Periplasmic binding protein-like II"/>
    <property type="match status" value="1"/>
</dbReference>
<evidence type="ECO:0000259" key="5">
    <source>
        <dbReference type="PROSITE" id="PS50931"/>
    </source>
</evidence>
<dbReference type="InterPro" id="IPR036390">
    <property type="entry name" value="WH_DNA-bd_sf"/>
</dbReference>
<comment type="caution">
    <text evidence="6">The sequence shown here is derived from an EMBL/GenBank/DDBJ whole genome shotgun (WGS) entry which is preliminary data.</text>
</comment>
<evidence type="ECO:0000256" key="4">
    <source>
        <dbReference type="ARBA" id="ARBA00023163"/>
    </source>
</evidence>
<protein>
    <submittedName>
        <fullName evidence="6">DNA-binding transcriptional LysR family regulator</fullName>
    </submittedName>
</protein>
<dbReference type="PANTHER" id="PTHR30346:SF29">
    <property type="entry name" value="LYSR SUBSTRATE-BINDING"/>
    <property type="match status" value="1"/>
</dbReference>
<keyword evidence="2" id="KW-0805">Transcription regulation</keyword>
<dbReference type="InterPro" id="IPR000847">
    <property type="entry name" value="LysR_HTH_N"/>
</dbReference>
<sequence length="284" mass="30388">MRTGSFATAAAELGYSPPAVSQQIADLERRVGLRVLERRPVRPTQAGQVLLDAELRLRAVLATASAELDAVRDGSTGHVRLGAFASAAAHLVPGALARLDGVGIVLRQVETDAAYLALARGELDLALTFDYELDPVPLPAGLRRLRIAREPVLAVLAADHPLASRPVVDLADLAGDTWVAAPQSCLRLDLVRELTAVRPELRFEGDDFHTVIGLVEAGLCVALLPRLSLRHSAAAVVARPLAGTPLTRDVHATRLDTRHTPQVVLTLERLLAEQSDLIDYGPLL</sequence>
<feature type="domain" description="HTH lysR-type" evidence="5">
    <location>
        <begin position="1"/>
        <end position="44"/>
    </location>
</feature>
<dbReference type="Proteomes" id="UP000239494">
    <property type="component" value="Unassembled WGS sequence"/>
</dbReference>
<keyword evidence="4" id="KW-0804">Transcription</keyword>
<evidence type="ECO:0000256" key="2">
    <source>
        <dbReference type="ARBA" id="ARBA00023015"/>
    </source>
</evidence>
<dbReference type="Pfam" id="PF03466">
    <property type="entry name" value="LysR_substrate"/>
    <property type="match status" value="1"/>
</dbReference>
<evidence type="ECO:0000256" key="1">
    <source>
        <dbReference type="ARBA" id="ARBA00009437"/>
    </source>
</evidence>
<dbReference type="Gene3D" id="3.40.190.10">
    <property type="entry name" value="Periplasmic binding protein-like II"/>
    <property type="match status" value="2"/>
</dbReference>
<proteinExistence type="inferred from homology"/>
<evidence type="ECO:0000256" key="3">
    <source>
        <dbReference type="ARBA" id="ARBA00023125"/>
    </source>
</evidence>
<organism evidence="6 7">
    <name type="scientific">Umezawaea tangerina</name>
    <dbReference type="NCBI Taxonomy" id="84725"/>
    <lineage>
        <taxon>Bacteria</taxon>
        <taxon>Bacillati</taxon>
        <taxon>Actinomycetota</taxon>
        <taxon>Actinomycetes</taxon>
        <taxon>Pseudonocardiales</taxon>
        <taxon>Pseudonocardiaceae</taxon>
        <taxon>Umezawaea</taxon>
    </lineage>
</organism>